<accession>A0A919D1U8</accession>
<proteinExistence type="predicted"/>
<evidence type="ECO:0000313" key="2">
    <source>
        <dbReference type="Proteomes" id="UP000655443"/>
    </source>
</evidence>
<keyword evidence="2" id="KW-1185">Reference proteome</keyword>
<comment type="caution">
    <text evidence="1">The sequence shown here is derived from an EMBL/GenBank/DDBJ whole genome shotgun (WGS) entry which is preliminary data.</text>
</comment>
<reference evidence="1" key="2">
    <citation type="submission" date="2020-09" db="EMBL/GenBank/DDBJ databases">
        <authorList>
            <person name="Sun Q."/>
            <person name="Ohkuma M."/>
        </authorList>
    </citation>
    <scope>NUCLEOTIDE SEQUENCE</scope>
    <source>
        <strain evidence="1">JCM 4714</strain>
    </source>
</reference>
<dbReference type="Proteomes" id="UP000655443">
    <property type="component" value="Unassembled WGS sequence"/>
</dbReference>
<dbReference type="EMBL" id="BMVG01000006">
    <property type="protein sequence ID" value="GHE04127.1"/>
    <property type="molecule type" value="Genomic_DNA"/>
</dbReference>
<dbReference type="RefSeq" id="WP_189953230.1">
    <property type="nucleotide sequence ID" value="NZ_BMVG01000006.1"/>
</dbReference>
<reference evidence="1" key="1">
    <citation type="journal article" date="2014" name="Int. J. Syst. Evol. Microbiol.">
        <title>Complete genome sequence of Corynebacterium casei LMG S-19264T (=DSM 44701T), isolated from a smear-ripened cheese.</title>
        <authorList>
            <consortium name="US DOE Joint Genome Institute (JGI-PGF)"/>
            <person name="Walter F."/>
            <person name="Albersmeier A."/>
            <person name="Kalinowski J."/>
            <person name="Ruckert C."/>
        </authorList>
    </citation>
    <scope>NUCLEOTIDE SEQUENCE</scope>
    <source>
        <strain evidence="1">JCM 4714</strain>
    </source>
</reference>
<protein>
    <submittedName>
        <fullName evidence="1">Uncharacterized protein</fullName>
    </submittedName>
</protein>
<evidence type="ECO:0000313" key="1">
    <source>
        <dbReference type="EMBL" id="GHE04127.1"/>
    </source>
</evidence>
<sequence length="209" mass="23191">MTVTHPDGALRTTAGALRLVEARTTRPKAADINAYAEAVTVHCPYLAPSLERGLTGWTVYEAVGEAEAVEAEVFHAGVQAAEWVRPLANRRHGVYVCENIILLNADDEVLSWPHWALKNLYGPVGLMFGKFRKGEEDTDRHGRHIPRPPMAFMPVRAAVRVRDPRFLAATPGLADAVANASDDGRHVFADLPQDWKDVKQWAQRLLLKQ</sequence>
<name>A0A919D1U8_9ACTN</name>
<dbReference type="AlphaFoldDB" id="A0A919D1U8"/>
<organism evidence="1 2">
    <name type="scientific">Streptomyces alanosinicus</name>
    <dbReference type="NCBI Taxonomy" id="68171"/>
    <lineage>
        <taxon>Bacteria</taxon>
        <taxon>Bacillati</taxon>
        <taxon>Actinomycetota</taxon>
        <taxon>Actinomycetes</taxon>
        <taxon>Kitasatosporales</taxon>
        <taxon>Streptomycetaceae</taxon>
        <taxon>Streptomyces</taxon>
    </lineage>
</organism>
<gene>
    <name evidence="1" type="ORF">GCM10010339_34460</name>
</gene>